<comment type="similarity">
    <text evidence="8">Belongs to the SecY/SEC61-alpha family. SecY2 subfamily.</text>
</comment>
<evidence type="ECO:0000256" key="5">
    <source>
        <dbReference type="ARBA" id="ARBA00022989"/>
    </source>
</evidence>
<keyword evidence="6 8" id="KW-0811">Translocation</keyword>
<reference evidence="10 11" key="1">
    <citation type="submission" date="2018-06" db="EMBL/GenBank/DDBJ databases">
        <authorList>
            <consortium name="Pathogen Informatics"/>
            <person name="Doyle S."/>
        </authorList>
    </citation>
    <scope>NUCLEOTIDE SEQUENCE [LARGE SCALE GENOMIC DNA]</scope>
    <source>
        <strain evidence="11">NCTC 11048</strain>
    </source>
</reference>
<dbReference type="HAMAP" id="MF_01466">
    <property type="entry name" value="SecY2"/>
    <property type="match status" value="1"/>
</dbReference>
<feature type="transmembrane region" description="Helical" evidence="8">
    <location>
        <begin position="190"/>
        <end position="211"/>
    </location>
</feature>
<dbReference type="NCBIfam" id="TIGR02920">
    <property type="entry name" value="acc_sec_Y2"/>
    <property type="match status" value="1"/>
</dbReference>
<dbReference type="EMBL" id="UHDP01000003">
    <property type="protein sequence ID" value="SUM45462.1"/>
    <property type="molecule type" value="Genomic_DNA"/>
</dbReference>
<keyword evidence="7 8" id="KW-0472">Membrane</keyword>
<comment type="subunit">
    <text evidence="8">Component of the accessory SecA2/SecY2 protein translocase complex required to export cell wall proteins. May form heterotrimers with SecE and SecG subunits.</text>
</comment>
<evidence type="ECO:0000256" key="1">
    <source>
        <dbReference type="ARBA" id="ARBA00022448"/>
    </source>
</evidence>
<comment type="subcellular location">
    <subcellularLocation>
        <location evidence="8">Cell membrane</location>
        <topology evidence="8">Multi-pass membrane protein</topology>
    </subcellularLocation>
</comment>
<feature type="transmembrane region" description="Helical" evidence="8">
    <location>
        <begin position="339"/>
        <end position="361"/>
    </location>
</feature>
<keyword evidence="4 8" id="KW-0653">Protein transport</keyword>
<organism evidence="10 11">
    <name type="scientific">Staphylococcus intermedius NCTC 11048</name>
    <dbReference type="NCBI Taxonomy" id="1141106"/>
    <lineage>
        <taxon>Bacteria</taxon>
        <taxon>Bacillati</taxon>
        <taxon>Bacillota</taxon>
        <taxon>Bacilli</taxon>
        <taxon>Bacillales</taxon>
        <taxon>Staphylococcaceae</taxon>
        <taxon>Staphylococcus</taxon>
        <taxon>Staphylococcus intermedius group</taxon>
    </lineage>
</organism>
<dbReference type="RefSeq" id="WP_019167682.1">
    <property type="nucleotide sequence ID" value="NZ_CAIB01000062.1"/>
</dbReference>
<feature type="transmembrane region" description="Helical" evidence="8">
    <location>
        <begin position="68"/>
        <end position="90"/>
    </location>
</feature>
<name>A0A380G3W7_STAIN</name>
<feature type="transmembrane region" description="Helical" evidence="8">
    <location>
        <begin position="21"/>
        <end position="40"/>
    </location>
</feature>
<evidence type="ECO:0000256" key="2">
    <source>
        <dbReference type="ARBA" id="ARBA00022475"/>
    </source>
</evidence>
<keyword evidence="3 8" id="KW-0812">Transmembrane</keyword>
<feature type="transmembrane region" description="Helical" evidence="8">
    <location>
        <begin position="110"/>
        <end position="128"/>
    </location>
</feature>
<dbReference type="GO" id="GO:0005886">
    <property type="term" value="C:plasma membrane"/>
    <property type="evidence" value="ECO:0007669"/>
    <property type="project" value="UniProtKB-SubCell"/>
</dbReference>
<evidence type="ECO:0000256" key="4">
    <source>
        <dbReference type="ARBA" id="ARBA00022927"/>
    </source>
</evidence>
<dbReference type="OrthoDB" id="2055747at2"/>
<dbReference type="STRING" id="1141106.GCA_000308095_02122"/>
<dbReference type="NCBIfam" id="NF009082">
    <property type="entry name" value="PRK12417.1"/>
    <property type="match status" value="1"/>
</dbReference>
<feature type="transmembrane region" description="Helical" evidence="8">
    <location>
        <begin position="282"/>
        <end position="303"/>
    </location>
</feature>
<dbReference type="Gene3D" id="1.10.3370.10">
    <property type="entry name" value="SecY subunit domain"/>
    <property type="match status" value="1"/>
</dbReference>
<evidence type="ECO:0000256" key="9">
    <source>
        <dbReference type="NCBIfam" id="TIGR02920"/>
    </source>
</evidence>
<dbReference type="Pfam" id="PF00344">
    <property type="entry name" value="SecY"/>
    <property type="match status" value="1"/>
</dbReference>
<sequence length="407" mass="46840">MGTLTSLKHIKTKEYKVLYQRLFFTLMVIIIFMFGSHITLPGIKERTHTPHHLLDLALSNVGGDVHTINIFSLGLSPWLTTMIVMALLTYRNIEKEKLETRIERHFKERFFTILLAVIQGCFVLNQYYGTRHGIHIGLLLLILVTGTMLLVWLADQNTVYGIAGPTPIVLVGIIKSIFQQQQLQRLDASTVMIGVMLMFIVLVLLVWIECIEYRMIYQDMMNVTPNPKDTYISWKLNSGGSIAMMFNFTLFFIVGMIAHLIGRWVTGNVTYQSQFLELNHSTGVVMFLVMFIILNYILSKLLLNTKRKAREFQKNGHYIEGIYPGKATEKYLNGMSRKVSLVGACVLCLMISLPLLTSIVVPNMTKELSVFTQFVIMIYMTINMTETIRTYLYFDQYQPFLDKYSKE</sequence>
<proteinExistence type="inferred from homology"/>
<evidence type="ECO:0000256" key="8">
    <source>
        <dbReference type="HAMAP-Rule" id="MF_01466"/>
    </source>
</evidence>
<dbReference type="AlphaFoldDB" id="A0A380G3W7"/>
<evidence type="ECO:0000313" key="10">
    <source>
        <dbReference type="EMBL" id="SUM45462.1"/>
    </source>
</evidence>
<evidence type="ECO:0000256" key="3">
    <source>
        <dbReference type="ARBA" id="ARBA00022692"/>
    </source>
</evidence>
<gene>
    <name evidence="10" type="primary">secY_1</name>
    <name evidence="8" type="synonym">secY2</name>
    <name evidence="10" type="ORF">NCTC11048_00446</name>
</gene>
<dbReference type="InterPro" id="IPR002208">
    <property type="entry name" value="SecY/SEC61-alpha"/>
</dbReference>
<feature type="transmembrane region" description="Helical" evidence="8">
    <location>
        <begin position="242"/>
        <end position="262"/>
    </location>
</feature>
<dbReference type="PANTHER" id="PTHR10906">
    <property type="entry name" value="SECY/SEC61-ALPHA FAMILY MEMBER"/>
    <property type="match status" value="1"/>
</dbReference>
<dbReference type="InterPro" id="IPR023201">
    <property type="entry name" value="SecY_dom_sf"/>
</dbReference>
<evidence type="ECO:0000256" key="7">
    <source>
        <dbReference type="ARBA" id="ARBA00023136"/>
    </source>
</evidence>
<evidence type="ECO:0000313" key="11">
    <source>
        <dbReference type="Proteomes" id="UP000255549"/>
    </source>
</evidence>
<keyword evidence="11" id="KW-1185">Reference proteome</keyword>
<keyword evidence="2 8" id="KW-1003">Cell membrane</keyword>
<evidence type="ECO:0000256" key="6">
    <source>
        <dbReference type="ARBA" id="ARBA00023010"/>
    </source>
</evidence>
<keyword evidence="5 8" id="KW-1133">Transmembrane helix</keyword>
<dbReference type="PRINTS" id="PR00303">
    <property type="entry name" value="SECYTRNLCASE"/>
</dbReference>
<dbReference type="Proteomes" id="UP000255549">
    <property type="component" value="Unassembled WGS sequence"/>
</dbReference>
<dbReference type="PIRSF" id="PIRSF004557">
    <property type="entry name" value="SecY"/>
    <property type="match status" value="1"/>
</dbReference>
<comment type="function">
    <text evidence="8">Part of the accessory SecA2/SecY2 system specifically required for export of possible cell wall proteins. The central subunit of a protein translocation channel.</text>
</comment>
<dbReference type="GO" id="GO:0065002">
    <property type="term" value="P:intracellular protein transmembrane transport"/>
    <property type="evidence" value="ECO:0007669"/>
    <property type="project" value="UniProtKB-UniRule"/>
</dbReference>
<dbReference type="InterPro" id="IPR014269">
    <property type="entry name" value="SecY2"/>
</dbReference>
<feature type="transmembrane region" description="Helical" evidence="8">
    <location>
        <begin position="159"/>
        <end position="178"/>
    </location>
</feature>
<protein>
    <recommendedName>
        <fullName evidence="8 9">Accessory Sec system protein translocase subunit SecY2</fullName>
    </recommendedName>
</protein>
<keyword evidence="1 8" id="KW-0813">Transport</keyword>
<accession>A0A380G3W7</accession>
<dbReference type="SUPFAM" id="SSF103491">
    <property type="entry name" value="Preprotein translocase SecY subunit"/>
    <property type="match status" value="1"/>
</dbReference>
<feature type="transmembrane region" description="Helical" evidence="8">
    <location>
        <begin position="373"/>
        <end position="394"/>
    </location>
</feature>
<feature type="transmembrane region" description="Helical" evidence="8">
    <location>
        <begin position="134"/>
        <end position="152"/>
    </location>
</feature>
<dbReference type="GO" id="GO:0006605">
    <property type="term" value="P:protein targeting"/>
    <property type="evidence" value="ECO:0007669"/>
    <property type="project" value="UniProtKB-UniRule"/>
</dbReference>